<keyword evidence="1" id="KW-0472">Membrane</keyword>
<gene>
    <name evidence="4" type="ORF">GCM10007100_13540</name>
</gene>
<comment type="caution">
    <text evidence="4">The sequence shown here is derived from an EMBL/GenBank/DDBJ whole genome shotgun (WGS) entry which is preliminary data.</text>
</comment>
<dbReference type="Proteomes" id="UP000644507">
    <property type="component" value="Unassembled WGS sequence"/>
</dbReference>
<sequence length="804" mass="91295">MGQTPSDAPSQTTPTLPKTDTPSVAEGLITPSTVVPSGFTMRAERFDIEKLMDTGNLEATGNIRVVTDKGDTILSTRAIAEKADGNEDSFTFKMLDNVRLRTTNGIEVYSDQATIEEATKSIVFSGDVSAYQGTALHRSDSVTYNYDTRKLSTNQLRTSFAPVLLEAGNFRAIESPEGNYYQGTNAGVTTHDSATPNFWLRGEEVTVLPDDRIRFRNMRLYAGGRPILWLPGLTQKFDGEFNYRPTPGFRSNWGPYLLNQYSHDFGGLRDVRTGLLSDPTHQLTWHGDLYGQRGVGLGLDVESYAQKANPNLGIISGYYIHDFDPSERRSAEPRTNFDQSERYRLQVRQRAEVNALPGAKGHADINMTLLSDRFFLEDYRTKDFTTDFQPDNTLSLSQSWDDNHLLTAWTRLRINEHYRSDQRLPEVAFDQIRRPLFGSAILHESQNTIGLYREELADYVEDDLRAEYDDPSTSASRRNTIEGFLANTGFARFHTYHELSLPMKLDSGLHVIPRVGMGHTRYEGIQGPLDSQSRTHFSASVDASLKFTKRYPDWISKPLGLDSALHVFQPYTTATILKTDALDATFRPIDKLTASTRPRALYPGRFAAIDDLTDWKILRLGARNRLLTRRDGSSHQWLEVDTYIDVFGEDPEFNRSVSNLYTDVHWSPLPWLDLTVETQLPLFSDSNFTEVATGLEFMPNENTEIGVTHRYLQGHPILSDSNRLEFRAYHRINEEWGIGATHRWEFADSTLEFQQYSLHRNLDSWAFTMGVFTRDNLDQDEYGVLFGFTLTDFPSLSLPLEVNN</sequence>
<evidence type="ECO:0000313" key="5">
    <source>
        <dbReference type="Proteomes" id="UP000644507"/>
    </source>
</evidence>
<dbReference type="PANTHER" id="PTHR30189:SF1">
    <property type="entry name" value="LPS-ASSEMBLY PROTEIN LPTD"/>
    <property type="match status" value="1"/>
</dbReference>
<reference evidence="4" key="1">
    <citation type="journal article" date="2014" name="Int. J. Syst. Evol. Microbiol.">
        <title>Complete genome sequence of Corynebacterium casei LMG S-19264T (=DSM 44701T), isolated from a smear-ripened cheese.</title>
        <authorList>
            <consortium name="US DOE Joint Genome Institute (JGI-PGF)"/>
            <person name="Walter F."/>
            <person name="Albersmeier A."/>
            <person name="Kalinowski J."/>
            <person name="Ruckert C."/>
        </authorList>
    </citation>
    <scope>NUCLEOTIDE SEQUENCE</scope>
    <source>
        <strain evidence="4">KCTC 12988</strain>
    </source>
</reference>
<accession>A0A918TMN8</accession>
<dbReference type="EMBL" id="BMXI01000004">
    <property type="protein sequence ID" value="GHC48890.1"/>
    <property type="molecule type" value="Genomic_DNA"/>
</dbReference>
<feature type="compositionally biased region" description="Polar residues" evidence="2">
    <location>
        <begin position="1"/>
        <end position="22"/>
    </location>
</feature>
<dbReference type="GO" id="GO:1990351">
    <property type="term" value="C:transporter complex"/>
    <property type="evidence" value="ECO:0007669"/>
    <property type="project" value="TreeGrafter"/>
</dbReference>
<reference evidence="4" key="2">
    <citation type="submission" date="2020-09" db="EMBL/GenBank/DDBJ databases">
        <authorList>
            <person name="Sun Q."/>
            <person name="Kim S."/>
        </authorList>
    </citation>
    <scope>NUCLEOTIDE SEQUENCE</scope>
    <source>
        <strain evidence="4">KCTC 12988</strain>
    </source>
</reference>
<organism evidence="4 5">
    <name type="scientific">Roseibacillus persicicus</name>
    <dbReference type="NCBI Taxonomy" id="454148"/>
    <lineage>
        <taxon>Bacteria</taxon>
        <taxon>Pseudomonadati</taxon>
        <taxon>Verrucomicrobiota</taxon>
        <taxon>Verrucomicrobiia</taxon>
        <taxon>Verrucomicrobiales</taxon>
        <taxon>Verrucomicrobiaceae</taxon>
        <taxon>Roseibacillus</taxon>
    </lineage>
</organism>
<dbReference type="InterPro" id="IPR005653">
    <property type="entry name" value="OstA-like_N"/>
</dbReference>
<dbReference type="AlphaFoldDB" id="A0A918TMN8"/>
<dbReference type="Pfam" id="PF03968">
    <property type="entry name" value="LptD_N"/>
    <property type="match status" value="1"/>
</dbReference>
<feature type="domain" description="Organic solvent tolerance-like N-terminal" evidence="3">
    <location>
        <begin position="107"/>
        <end position="154"/>
    </location>
</feature>
<protein>
    <recommendedName>
        <fullName evidence="3">Organic solvent tolerance-like N-terminal domain-containing protein</fullName>
    </recommendedName>
</protein>
<proteinExistence type="predicted"/>
<dbReference type="PANTHER" id="PTHR30189">
    <property type="entry name" value="LPS-ASSEMBLY PROTEIN"/>
    <property type="match status" value="1"/>
</dbReference>
<dbReference type="Gene3D" id="2.60.450.10">
    <property type="entry name" value="Lipopolysaccharide (LPS) transport protein A like domain"/>
    <property type="match status" value="1"/>
</dbReference>
<dbReference type="InterPro" id="IPR050218">
    <property type="entry name" value="LptD"/>
</dbReference>
<keyword evidence="5" id="KW-1185">Reference proteome</keyword>
<evidence type="ECO:0000256" key="2">
    <source>
        <dbReference type="SAM" id="MobiDB-lite"/>
    </source>
</evidence>
<dbReference type="GO" id="GO:0009279">
    <property type="term" value="C:cell outer membrane"/>
    <property type="evidence" value="ECO:0007669"/>
    <property type="project" value="TreeGrafter"/>
</dbReference>
<feature type="region of interest" description="Disordered" evidence="2">
    <location>
        <begin position="1"/>
        <end position="26"/>
    </location>
</feature>
<name>A0A918TMN8_9BACT</name>
<keyword evidence="1" id="KW-0998">Cell outer membrane</keyword>
<evidence type="ECO:0000313" key="4">
    <source>
        <dbReference type="EMBL" id="GHC48890.1"/>
    </source>
</evidence>
<evidence type="ECO:0000259" key="3">
    <source>
        <dbReference type="Pfam" id="PF03968"/>
    </source>
</evidence>
<evidence type="ECO:0000256" key="1">
    <source>
        <dbReference type="ARBA" id="ARBA00023237"/>
    </source>
</evidence>